<accession>A0A6C0ADF1</accession>
<proteinExistence type="predicted"/>
<organism evidence="1">
    <name type="scientific">viral metagenome</name>
    <dbReference type="NCBI Taxonomy" id="1070528"/>
    <lineage>
        <taxon>unclassified sequences</taxon>
        <taxon>metagenomes</taxon>
        <taxon>organismal metagenomes</taxon>
    </lineage>
</organism>
<reference evidence="1" key="1">
    <citation type="journal article" date="2020" name="Nature">
        <title>Giant virus diversity and host interactions through global metagenomics.</title>
        <authorList>
            <person name="Schulz F."/>
            <person name="Roux S."/>
            <person name="Paez-Espino D."/>
            <person name="Jungbluth S."/>
            <person name="Walsh D.A."/>
            <person name="Denef V.J."/>
            <person name="McMahon K.D."/>
            <person name="Konstantinidis K.T."/>
            <person name="Eloe-Fadrosh E.A."/>
            <person name="Kyrpides N.C."/>
            <person name="Woyke T."/>
        </authorList>
    </citation>
    <scope>NUCLEOTIDE SEQUENCE</scope>
    <source>
        <strain evidence="1">GVMAG-S-1021933-23</strain>
    </source>
</reference>
<protein>
    <submittedName>
        <fullName evidence="1">Uncharacterized protein</fullName>
    </submittedName>
</protein>
<evidence type="ECO:0000313" key="1">
    <source>
        <dbReference type="EMBL" id="QHS77777.1"/>
    </source>
</evidence>
<dbReference type="AlphaFoldDB" id="A0A6C0ADF1"/>
<sequence>MISILKKVFPEYLSSSEFYQSLEEDDEEIEIPKKFYKETKEIESFKDFKKLIKISTSPSQIKKNIFL</sequence>
<name>A0A6C0ADF1_9ZZZZ</name>
<dbReference type="EMBL" id="MN740593">
    <property type="protein sequence ID" value="QHS77777.1"/>
    <property type="molecule type" value="Genomic_DNA"/>
</dbReference>